<proteinExistence type="predicted"/>
<reference evidence="3" key="1">
    <citation type="journal article" date="2019" name="Int. J. Syst. Evol. Microbiol.">
        <title>The Global Catalogue of Microorganisms (GCM) 10K type strain sequencing project: providing services to taxonomists for standard genome sequencing and annotation.</title>
        <authorList>
            <consortium name="The Broad Institute Genomics Platform"/>
            <consortium name="The Broad Institute Genome Sequencing Center for Infectious Disease"/>
            <person name="Wu L."/>
            <person name="Ma J."/>
        </authorList>
    </citation>
    <scope>NUCLEOTIDE SEQUENCE [LARGE SCALE GENOMIC DNA]</scope>
    <source>
        <strain evidence="3">JCM 17561</strain>
    </source>
</reference>
<feature type="region of interest" description="Disordered" evidence="1">
    <location>
        <begin position="56"/>
        <end position="95"/>
    </location>
</feature>
<accession>A0ABP7RV48</accession>
<evidence type="ECO:0000256" key="1">
    <source>
        <dbReference type="SAM" id="MobiDB-lite"/>
    </source>
</evidence>
<evidence type="ECO:0000313" key="3">
    <source>
        <dbReference type="Proteomes" id="UP001501627"/>
    </source>
</evidence>
<dbReference type="RefSeq" id="WP_344869849.1">
    <property type="nucleotide sequence ID" value="NZ_BAABBP010000031.1"/>
</dbReference>
<evidence type="ECO:0000313" key="2">
    <source>
        <dbReference type="EMBL" id="GAA4002618.1"/>
    </source>
</evidence>
<dbReference type="Proteomes" id="UP001501627">
    <property type="component" value="Unassembled WGS sequence"/>
</dbReference>
<comment type="caution">
    <text evidence="2">The sequence shown here is derived from an EMBL/GenBank/DDBJ whole genome shotgun (WGS) entry which is preliminary data.</text>
</comment>
<protein>
    <recommendedName>
        <fullName evidence="4">DUF3489 domain-containing protein</fullName>
    </recommendedName>
</protein>
<sequence>MNRQTLTEQDLATMTGPELVALHNDCAASLGSEPVKRFGTKADAIRRTWAKVQAWKEKQQEAAARPAAKQAKAKGEPKPRARRGTDLKPTGEPVKPCLIGSKQAVLVDELSRPDGVTMAQLIAALSAGGKPWQEQTVRSGFGWDLKRKGYGVRSTIGPDGVELFRLVVPDGQAIPAHVARGSSKAEG</sequence>
<feature type="compositionally biased region" description="Low complexity" evidence="1">
    <location>
        <begin position="61"/>
        <end position="70"/>
    </location>
</feature>
<organism evidence="2 3">
    <name type="scientific">Comamonas faecalis</name>
    <dbReference type="NCBI Taxonomy" id="1387849"/>
    <lineage>
        <taxon>Bacteria</taxon>
        <taxon>Pseudomonadati</taxon>
        <taxon>Pseudomonadota</taxon>
        <taxon>Betaproteobacteria</taxon>
        <taxon>Burkholderiales</taxon>
        <taxon>Comamonadaceae</taxon>
        <taxon>Comamonas</taxon>
    </lineage>
</organism>
<evidence type="ECO:0008006" key="4">
    <source>
        <dbReference type="Google" id="ProtNLM"/>
    </source>
</evidence>
<feature type="compositionally biased region" description="Basic and acidic residues" evidence="1">
    <location>
        <begin position="73"/>
        <end position="86"/>
    </location>
</feature>
<dbReference type="EMBL" id="BAABBP010000031">
    <property type="protein sequence ID" value="GAA4002618.1"/>
    <property type="molecule type" value="Genomic_DNA"/>
</dbReference>
<gene>
    <name evidence="2" type="ORF">GCM10022279_28190</name>
</gene>
<name>A0ABP7RV48_9BURK</name>
<keyword evidence="3" id="KW-1185">Reference proteome</keyword>